<proteinExistence type="predicted"/>
<dbReference type="InterPro" id="IPR025110">
    <property type="entry name" value="AMP-bd_C"/>
</dbReference>
<evidence type="ECO:0000259" key="2">
    <source>
        <dbReference type="Pfam" id="PF00501"/>
    </source>
</evidence>
<keyword evidence="5" id="KW-1185">Reference proteome</keyword>
<dbReference type="InterPro" id="IPR020845">
    <property type="entry name" value="AMP-binding_CS"/>
</dbReference>
<dbReference type="InterPro" id="IPR000873">
    <property type="entry name" value="AMP-dep_synth/lig_dom"/>
</dbReference>
<dbReference type="GO" id="GO:0019748">
    <property type="term" value="P:secondary metabolic process"/>
    <property type="evidence" value="ECO:0007669"/>
    <property type="project" value="TreeGrafter"/>
</dbReference>
<dbReference type="Pfam" id="PF13193">
    <property type="entry name" value="AMP-binding_C"/>
    <property type="match status" value="1"/>
</dbReference>
<dbReference type="EMBL" id="MU253739">
    <property type="protein sequence ID" value="KAG9249078.1"/>
    <property type="molecule type" value="Genomic_DNA"/>
</dbReference>
<evidence type="ECO:0000256" key="1">
    <source>
        <dbReference type="SAM" id="MobiDB-lite"/>
    </source>
</evidence>
<dbReference type="InterPro" id="IPR042099">
    <property type="entry name" value="ANL_N_sf"/>
</dbReference>
<dbReference type="Proteomes" id="UP000887226">
    <property type="component" value="Unassembled WGS sequence"/>
</dbReference>
<dbReference type="PROSITE" id="PS00455">
    <property type="entry name" value="AMP_BINDING"/>
    <property type="match status" value="1"/>
</dbReference>
<name>A0A9P7ZCU0_9HELO</name>
<dbReference type="SUPFAM" id="SSF56801">
    <property type="entry name" value="Acetyl-CoA synthetase-like"/>
    <property type="match status" value="1"/>
</dbReference>
<dbReference type="Gene3D" id="3.40.50.12780">
    <property type="entry name" value="N-terminal domain of ligase-like"/>
    <property type="match status" value="1"/>
</dbReference>
<feature type="domain" description="AMP-binding enzyme C-terminal" evidence="3">
    <location>
        <begin position="443"/>
        <end position="525"/>
    </location>
</feature>
<dbReference type="PANTHER" id="PTHR24096:SF265">
    <property type="entry name" value="ENZYME, PUTATIVE (AFU_ORTHOLOGUE AFUA_5G14270)-RELATED"/>
    <property type="match status" value="1"/>
</dbReference>
<dbReference type="Pfam" id="PF00501">
    <property type="entry name" value="AMP-binding"/>
    <property type="match status" value="1"/>
</dbReference>
<dbReference type="AlphaFoldDB" id="A0A9P7ZCU0"/>
<dbReference type="PANTHER" id="PTHR24096">
    <property type="entry name" value="LONG-CHAIN-FATTY-ACID--COA LIGASE"/>
    <property type="match status" value="1"/>
</dbReference>
<protein>
    <submittedName>
        <fullName evidence="4">Uncharacterized protein</fullName>
    </submittedName>
</protein>
<feature type="region of interest" description="Disordered" evidence="1">
    <location>
        <begin position="541"/>
        <end position="571"/>
    </location>
</feature>
<organism evidence="4 5">
    <name type="scientific">Calycina marina</name>
    <dbReference type="NCBI Taxonomy" id="1763456"/>
    <lineage>
        <taxon>Eukaryota</taxon>
        <taxon>Fungi</taxon>
        <taxon>Dikarya</taxon>
        <taxon>Ascomycota</taxon>
        <taxon>Pezizomycotina</taxon>
        <taxon>Leotiomycetes</taxon>
        <taxon>Helotiales</taxon>
        <taxon>Pezizellaceae</taxon>
        <taxon>Calycina</taxon>
    </lineage>
</organism>
<accession>A0A9P7ZCU0</accession>
<dbReference type="GO" id="GO:0016405">
    <property type="term" value="F:CoA-ligase activity"/>
    <property type="evidence" value="ECO:0007669"/>
    <property type="project" value="TreeGrafter"/>
</dbReference>
<comment type="caution">
    <text evidence="4">The sequence shown here is derived from an EMBL/GenBank/DDBJ whole genome shotgun (WGS) entry which is preliminary data.</text>
</comment>
<dbReference type="Gene3D" id="3.30.300.30">
    <property type="match status" value="1"/>
</dbReference>
<evidence type="ECO:0000259" key="3">
    <source>
        <dbReference type="Pfam" id="PF13193"/>
    </source>
</evidence>
<evidence type="ECO:0000313" key="4">
    <source>
        <dbReference type="EMBL" id="KAG9249078.1"/>
    </source>
</evidence>
<feature type="domain" description="AMP-dependent synthetase/ligase" evidence="2">
    <location>
        <begin position="34"/>
        <end position="392"/>
    </location>
</feature>
<dbReference type="InterPro" id="IPR045851">
    <property type="entry name" value="AMP-bd_C_sf"/>
</dbReference>
<reference evidence="4" key="1">
    <citation type="journal article" date="2021" name="IMA Fungus">
        <title>Genomic characterization of three marine fungi, including Emericellopsis atlantica sp. nov. with signatures of a generalist lifestyle and marine biomass degradation.</title>
        <authorList>
            <person name="Hagestad O.C."/>
            <person name="Hou L."/>
            <person name="Andersen J.H."/>
            <person name="Hansen E.H."/>
            <person name="Altermark B."/>
            <person name="Li C."/>
            <person name="Kuhnert E."/>
            <person name="Cox R.J."/>
            <person name="Crous P.W."/>
            <person name="Spatafora J.W."/>
            <person name="Lail K."/>
            <person name="Amirebrahimi M."/>
            <person name="Lipzen A."/>
            <person name="Pangilinan J."/>
            <person name="Andreopoulos W."/>
            <person name="Hayes R.D."/>
            <person name="Ng V."/>
            <person name="Grigoriev I.V."/>
            <person name="Jackson S.A."/>
            <person name="Sutton T.D.S."/>
            <person name="Dobson A.D.W."/>
            <person name="Rama T."/>
        </authorList>
    </citation>
    <scope>NUCLEOTIDE SEQUENCE</scope>
    <source>
        <strain evidence="4">TRa3180A</strain>
    </source>
</reference>
<dbReference type="OrthoDB" id="2150604at2759"/>
<evidence type="ECO:0000313" key="5">
    <source>
        <dbReference type="Proteomes" id="UP000887226"/>
    </source>
</evidence>
<sequence>MAASTDDKMLPLTSDTVSKDIVTWTFGGGNVDQNKPLYIDVDDPDRFLSANDCRRLVRQLCAGFRYHGLEQGDCVGVVSLNEIHYTSLFLGIIGAGGYFSGTNPTYKPDELAQHMRTSEVKFFLTSPYTLEKVMAAAKECGFPVERIFILNYNNEDIPDGCQSWRLLLEHGETDWVNVRDSDNTPAAYLPTSGTSGLPKSAIITHKYFISQAEYQLQISKSLPYEVKTLAAIAPFHGFMIPVQHTLPLRTGYQTYVMTRYSIEGFIAAIRKFRITHTAIVPPMMKTLAKYDTDELEPLRRIYVGGSDASSSGQLGLYKKLSADARIVNVYGMTEAGWAITTIDEGRPASGSVGYPLPGFDLRLIDEHQIQVDGEDMPGEIQIKAICPLKGYLNDPEATAAAFTKDGWLRTGDVGETKDGKMFVVGRIKDIIKVNGTQVSPTHVEQTLMLYKVVADAAVIGRDDDNYGELPVAFVVRSADVNGVNDDILRQSIKSWSVQKLGRHEQIKELDDIFFLDEIPKNPTGKILRRHLRDMLPDMMEKAAEEKRAEQWSAPGVSSLVSPDTADSMHVQ</sequence>
<gene>
    <name evidence="4" type="ORF">BJ878DRAFT_531434</name>
</gene>